<dbReference type="Proteomes" id="UP000005522">
    <property type="component" value="Chromosome"/>
</dbReference>
<sequence length="483" mass="52868">MNTRLPRELLLGALLMATTAVAAADPAHSIRAGRTALDANHPQEALKAFQRALDEIAVDPTRYDSDRVAALAGKGYAALWLGNEHQAEYSYRKGLAIAHSEADRKTMAVGLTRALIGVGRPREAYDTAAPYRNISHEAALQAAIAANLLGWNVLGAEDLKDAAPDGAYPGPDWLKALYRYAHSYVQYGLAPKVNVGIHYSSDIDHNINQIYSADVLWPGKLLSDPQLNPTFWQLGYQQTQITDTAGQVGLSAIRGGWSSTLNRNWQYSVNAGIGTSGHWTYGTVDSQLYYTPADSWGLNLGVDRQPIRTFTAVQNHILVNTVDAGGFYRLRNVGTVGADYFHQAFSDGNQRDGVVIKATPEFLSLGRWPVSLGIQGYYRQYHSGVVPYDGYFNPRNYREAIGYLVYVQKFSPYWTLRFYSGFGSQTIDGTTSGVRDFFGTLSGLVAPYCAVSLTGGYSQIANAYGGGPGYHRSYIEANLSIPF</sequence>
<feature type="signal peptide" evidence="1">
    <location>
        <begin position="1"/>
        <end position="22"/>
    </location>
</feature>
<gene>
    <name evidence="2" type="ORF">Acaty_c0526</name>
</gene>
<evidence type="ECO:0000256" key="1">
    <source>
        <dbReference type="SAM" id="SignalP"/>
    </source>
</evidence>
<dbReference type="SUPFAM" id="SSF48452">
    <property type="entry name" value="TPR-like"/>
    <property type="match status" value="1"/>
</dbReference>
<dbReference type="Gene3D" id="1.25.40.10">
    <property type="entry name" value="Tetratricopeptide repeat domain"/>
    <property type="match status" value="1"/>
</dbReference>
<feature type="chain" id="PRO_5001585451" evidence="1">
    <location>
        <begin position="23"/>
        <end position="483"/>
    </location>
</feature>
<protein>
    <submittedName>
        <fullName evidence="2">Uncharacterized protein</fullName>
    </submittedName>
</protein>
<dbReference type="EMBL" id="CP005986">
    <property type="protein sequence ID" value="AIA54411.1"/>
    <property type="molecule type" value="Genomic_DNA"/>
</dbReference>
<dbReference type="InterPro" id="IPR011990">
    <property type="entry name" value="TPR-like_helical_dom_sf"/>
</dbReference>
<accession>A0A059ZWQ4</accession>
<name>A0A059ZWQ4_ACICK</name>
<dbReference type="KEGG" id="acz:Acaty_c0526"/>
<proteinExistence type="predicted"/>
<evidence type="ECO:0000313" key="3">
    <source>
        <dbReference type="Proteomes" id="UP000005522"/>
    </source>
</evidence>
<dbReference type="RefSeq" id="WP_004867981.1">
    <property type="nucleotide sequence ID" value="NZ_CP005986.1"/>
</dbReference>
<keyword evidence="1" id="KW-0732">Signal</keyword>
<reference evidence="2 3" key="1">
    <citation type="journal article" date="2009" name="J. Bacteriol.">
        <title>Draft genome sequence of the extremely acidophilic bacterium Acidithiobacillus caldus ATCC 51756 reveals metabolic versatility in the genus Acidithiobacillus.</title>
        <authorList>
            <person name="Valdes J."/>
            <person name="Quatrini R."/>
            <person name="Hallberg K."/>
            <person name="Dopson M."/>
            <person name="Valenzuela P.D."/>
            <person name="Holmes D.S."/>
        </authorList>
    </citation>
    <scope>NUCLEOTIDE SEQUENCE [LARGE SCALE GENOMIC DNA]</scope>
    <source>
        <strain evidence="3">ATCC 51756 / DSM 8584 / KU</strain>
    </source>
</reference>
<dbReference type="eggNOG" id="ENOG50317JZ">
    <property type="taxonomic scope" value="Bacteria"/>
</dbReference>
<organism evidence="2 3">
    <name type="scientific">Acidithiobacillus caldus (strain ATCC 51756 / DSM 8584 / KU)</name>
    <dbReference type="NCBI Taxonomy" id="637389"/>
    <lineage>
        <taxon>Bacteria</taxon>
        <taxon>Pseudomonadati</taxon>
        <taxon>Pseudomonadota</taxon>
        <taxon>Acidithiobacillia</taxon>
        <taxon>Acidithiobacillales</taxon>
        <taxon>Acidithiobacillaceae</taxon>
        <taxon>Acidithiobacillus</taxon>
    </lineage>
</organism>
<dbReference type="HOGENOM" id="CLU_582325_0_0_6"/>
<dbReference type="AlphaFoldDB" id="A0A059ZWQ4"/>
<evidence type="ECO:0000313" key="2">
    <source>
        <dbReference type="EMBL" id="AIA54411.1"/>
    </source>
</evidence>